<dbReference type="Proteomes" id="UP000613030">
    <property type="component" value="Unassembled WGS sequence"/>
</dbReference>
<protein>
    <submittedName>
        <fullName evidence="3">DinB family protein</fullName>
    </submittedName>
</protein>
<gene>
    <name evidence="3" type="ORF">JI741_14325</name>
</gene>
<organism evidence="3 4">
    <name type="scientific">Chryseolinea lacunae</name>
    <dbReference type="NCBI Taxonomy" id="2801331"/>
    <lineage>
        <taxon>Bacteria</taxon>
        <taxon>Pseudomonadati</taxon>
        <taxon>Bacteroidota</taxon>
        <taxon>Cytophagia</taxon>
        <taxon>Cytophagales</taxon>
        <taxon>Fulvivirgaceae</taxon>
        <taxon>Chryseolinea</taxon>
    </lineage>
</organism>
<comment type="similarity">
    <text evidence="1">Belongs to the DinB family.</text>
</comment>
<dbReference type="EMBL" id="JAERRB010000004">
    <property type="protein sequence ID" value="MBL0742399.1"/>
    <property type="molecule type" value="Genomic_DNA"/>
</dbReference>
<comment type="caution">
    <text evidence="3">The sequence shown here is derived from an EMBL/GenBank/DDBJ whole genome shotgun (WGS) entry which is preliminary data.</text>
</comment>
<keyword evidence="2" id="KW-0479">Metal-binding</keyword>
<evidence type="ECO:0000313" key="3">
    <source>
        <dbReference type="EMBL" id="MBL0742399.1"/>
    </source>
</evidence>
<dbReference type="PANTHER" id="PTHR37302">
    <property type="entry name" value="SLR1116 PROTEIN"/>
    <property type="match status" value="1"/>
</dbReference>
<evidence type="ECO:0000313" key="4">
    <source>
        <dbReference type="Proteomes" id="UP000613030"/>
    </source>
</evidence>
<accession>A0ABS1KSQ4</accession>
<dbReference type="Gene3D" id="1.20.120.450">
    <property type="entry name" value="dinb family like domain"/>
    <property type="match status" value="1"/>
</dbReference>
<dbReference type="SUPFAM" id="SSF109854">
    <property type="entry name" value="DinB/YfiT-like putative metalloenzymes"/>
    <property type="match status" value="1"/>
</dbReference>
<evidence type="ECO:0000256" key="2">
    <source>
        <dbReference type="ARBA" id="ARBA00022723"/>
    </source>
</evidence>
<sequence length="161" mass="18688">MTTTETLRQQYQLTRGARAALFEYCEDVSPNDFVATLESFGHGSMRHLLVHVANVYLYWIGHNTLQRNVAFFKPEEANTMQDVEVLYRQVDRLVEDCFNAFDNNWSAPLHITLNRPEKEINTTPLAILTHVLTHEFHHKGQVLSMSRHLGYTPVDTDLIRF</sequence>
<dbReference type="Pfam" id="PF05163">
    <property type="entry name" value="DinB"/>
    <property type="match status" value="1"/>
</dbReference>
<dbReference type="InterPro" id="IPR034660">
    <property type="entry name" value="DinB/YfiT-like"/>
</dbReference>
<name>A0ABS1KSQ4_9BACT</name>
<dbReference type="PANTHER" id="PTHR37302:SF3">
    <property type="entry name" value="DAMAGE-INDUCIBLE PROTEIN DINB"/>
    <property type="match status" value="1"/>
</dbReference>
<evidence type="ECO:0000256" key="1">
    <source>
        <dbReference type="ARBA" id="ARBA00008635"/>
    </source>
</evidence>
<keyword evidence="4" id="KW-1185">Reference proteome</keyword>
<reference evidence="3 4" key="1">
    <citation type="submission" date="2021-01" db="EMBL/GenBank/DDBJ databases">
        <title>Chryseolinea sp. Jin1 Genome sequencing and assembly.</title>
        <authorList>
            <person name="Kim I."/>
        </authorList>
    </citation>
    <scope>NUCLEOTIDE SEQUENCE [LARGE SCALE GENOMIC DNA]</scope>
    <source>
        <strain evidence="3 4">Jin1</strain>
    </source>
</reference>
<proteinExistence type="inferred from homology"/>
<dbReference type="InterPro" id="IPR007837">
    <property type="entry name" value="DinB"/>
</dbReference>
<dbReference type="RefSeq" id="WP_202010595.1">
    <property type="nucleotide sequence ID" value="NZ_JAERRB010000004.1"/>
</dbReference>